<proteinExistence type="predicted"/>
<gene>
    <name evidence="1" type="ORF">CRP01_07625</name>
</gene>
<dbReference type="AlphaFoldDB" id="A0A2D0NF18"/>
<accession>A0A2D0NF18</accession>
<reference evidence="1 2" key="1">
    <citation type="submission" date="2017-10" db="EMBL/GenBank/DDBJ databases">
        <title>The draft genome sequence of Lewinella nigricans NBRC 102662.</title>
        <authorList>
            <person name="Wang K."/>
        </authorList>
    </citation>
    <scope>NUCLEOTIDE SEQUENCE [LARGE SCALE GENOMIC DNA]</scope>
    <source>
        <strain evidence="1 2">NBRC 102662</strain>
    </source>
</reference>
<dbReference type="EMBL" id="PDUD01000011">
    <property type="protein sequence ID" value="PHN07092.1"/>
    <property type="molecule type" value="Genomic_DNA"/>
</dbReference>
<evidence type="ECO:0000313" key="2">
    <source>
        <dbReference type="Proteomes" id="UP000223913"/>
    </source>
</evidence>
<name>A0A2D0NF18_FLAN2</name>
<evidence type="ECO:0000313" key="1">
    <source>
        <dbReference type="EMBL" id="PHN07092.1"/>
    </source>
</evidence>
<dbReference type="Proteomes" id="UP000223913">
    <property type="component" value="Unassembled WGS sequence"/>
</dbReference>
<protein>
    <submittedName>
        <fullName evidence="1">Uncharacterized protein</fullName>
    </submittedName>
</protein>
<sequence length="60" mass="6582">MITIIRYAFNRPIVSSGAYTEIEGRKPAAAFSIPGKRNNAWIIDSAGRTAAAFIHSKMKN</sequence>
<organism evidence="1 2">
    <name type="scientific">Flavilitoribacter nigricans (strain ATCC 23147 / DSM 23189 / NBRC 102662 / NCIMB 1420 / SS-2)</name>
    <name type="common">Lewinella nigricans</name>
    <dbReference type="NCBI Taxonomy" id="1122177"/>
    <lineage>
        <taxon>Bacteria</taxon>
        <taxon>Pseudomonadati</taxon>
        <taxon>Bacteroidota</taxon>
        <taxon>Saprospiria</taxon>
        <taxon>Saprospirales</taxon>
        <taxon>Lewinellaceae</taxon>
        <taxon>Flavilitoribacter</taxon>
    </lineage>
</organism>
<keyword evidence="2" id="KW-1185">Reference proteome</keyword>
<comment type="caution">
    <text evidence="1">The sequence shown here is derived from an EMBL/GenBank/DDBJ whole genome shotgun (WGS) entry which is preliminary data.</text>
</comment>